<dbReference type="EMBL" id="CP139957">
    <property type="protein sequence ID" value="WPX08130.1"/>
    <property type="molecule type" value="Genomic_DNA"/>
</dbReference>
<sequence>MEIRVKVTEPIKLPSGGWVSTKIVGPSDNGRVLVELRGHSGIRSWCCAALTFPVHAINIEEKTILPGVYSIQEGKDRKGRIITRFYKSSEVAEYILFGIDGFIESEGSSGEYVDVVRASGYSRTGKHGDRYSLVAAKPGAVIAVEPYDYDPIYYRVTEDGTIQCIGDTDIILPPDEW</sequence>
<gene>
    <name evidence="1" type="ORF">SOJ16_001994</name>
</gene>
<keyword evidence="2" id="KW-1185">Reference proteome</keyword>
<organism evidence="1 2">
    <name type="scientific">Anaerocellum danielii</name>
    <dbReference type="NCBI Taxonomy" id="1387557"/>
    <lineage>
        <taxon>Bacteria</taxon>
        <taxon>Bacillati</taxon>
        <taxon>Bacillota</taxon>
        <taxon>Bacillota incertae sedis</taxon>
        <taxon>Caldicellulosiruptorales</taxon>
        <taxon>Caldicellulosiruptoraceae</taxon>
        <taxon>Anaerocellum</taxon>
    </lineage>
</organism>
<dbReference type="Proteomes" id="UP001322744">
    <property type="component" value="Chromosome"/>
</dbReference>
<protein>
    <submittedName>
        <fullName evidence="1">Uncharacterized protein</fullName>
    </submittedName>
</protein>
<accession>A0ABZ0U1Q7</accession>
<reference evidence="1 2" key="1">
    <citation type="submission" date="2023-12" db="EMBL/GenBank/DDBJ databases">
        <authorList>
            <person name="Manesh M.J.H."/>
            <person name="Bing R.G."/>
            <person name="Willard D.J."/>
            <person name="Kelly R.M."/>
        </authorList>
    </citation>
    <scope>NUCLEOTIDE SEQUENCE [LARGE SCALE GENOMIC DNA]</scope>
    <source>
        <strain evidence="1 2">DSM 8977</strain>
    </source>
</reference>
<evidence type="ECO:0000313" key="1">
    <source>
        <dbReference type="EMBL" id="WPX08130.1"/>
    </source>
</evidence>
<dbReference type="RefSeq" id="WP_045175435.1">
    <property type="nucleotide sequence ID" value="NZ_CP139957.1"/>
</dbReference>
<name>A0ABZ0U1Q7_9FIRM</name>
<proteinExistence type="predicted"/>
<evidence type="ECO:0000313" key="2">
    <source>
        <dbReference type="Proteomes" id="UP001322744"/>
    </source>
</evidence>